<name>A0A081RZG7_PHOTE</name>
<dbReference type="Proteomes" id="UP000028002">
    <property type="component" value="Unassembled WGS sequence"/>
</dbReference>
<keyword evidence="1" id="KW-1133">Transmembrane helix</keyword>
<accession>A0A081RZG7</accession>
<reference evidence="2 3" key="1">
    <citation type="submission" date="2014-03" db="EMBL/GenBank/DDBJ databases">
        <title>Draft Genome of Photorhabdus temperata Meg1.</title>
        <authorList>
            <person name="Hurst S.G.IV."/>
            <person name="Morris K."/>
            <person name="Thomas K."/>
            <person name="Tisa L.S."/>
        </authorList>
    </citation>
    <scope>NUCLEOTIDE SEQUENCE [LARGE SCALE GENOMIC DNA]</scope>
    <source>
        <strain evidence="2 3">Meg1</strain>
    </source>
</reference>
<keyword evidence="1" id="KW-0812">Transmembrane</keyword>
<organism evidence="2 3">
    <name type="scientific">Photorhabdus temperata subsp. temperata Meg1</name>
    <dbReference type="NCBI Taxonomy" id="1393735"/>
    <lineage>
        <taxon>Bacteria</taxon>
        <taxon>Pseudomonadati</taxon>
        <taxon>Pseudomonadota</taxon>
        <taxon>Gammaproteobacteria</taxon>
        <taxon>Enterobacterales</taxon>
        <taxon>Morganellaceae</taxon>
        <taxon>Photorhabdus</taxon>
    </lineage>
</organism>
<proteinExistence type="predicted"/>
<comment type="caution">
    <text evidence="2">The sequence shown here is derived from an EMBL/GenBank/DDBJ whole genome shotgun (WGS) entry which is preliminary data.</text>
</comment>
<feature type="transmembrane region" description="Helical" evidence="1">
    <location>
        <begin position="48"/>
        <end position="68"/>
    </location>
</feature>
<keyword evidence="1" id="KW-0472">Membrane</keyword>
<evidence type="ECO:0000256" key="1">
    <source>
        <dbReference type="SAM" id="Phobius"/>
    </source>
</evidence>
<feature type="transmembrane region" description="Helical" evidence="1">
    <location>
        <begin position="12"/>
        <end position="36"/>
    </location>
</feature>
<protein>
    <submittedName>
        <fullName evidence="2">Uncharacterized protein</fullName>
    </submittedName>
</protein>
<evidence type="ECO:0000313" key="2">
    <source>
        <dbReference type="EMBL" id="KER04070.1"/>
    </source>
</evidence>
<evidence type="ECO:0000313" key="3">
    <source>
        <dbReference type="Proteomes" id="UP000028002"/>
    </source>
</evidence>
<dbReference type="EMBL" id="JGVH01000018">
    <property type="protein sequence ID" value="KER04070.1"/>
    <property type="molecule type" value="Genomic_DNA"/>
</dbReference>
<dbReference type="AlphaFoldDB" id="A0A081RZG7"/>
<sequence>MTVISRVNRLSRLVFFNTVIRSIIDTVPIGGIYFFLTTWQEATFHWHFSGILFTGGDYFCLSGNYFLWCDANCQKI</sequence>
<gene>
    <name evidence="2" type="ORF">MEG1DRAFT_01184</name>
</gene>